<feature type="transmembrane region" description="Helical" evidence="1">
    <location>
        <begin position="149"/>
        <end position="170"/>
    </location>
</feature>
<keyword evidence="1" id="KW-1133">Transmembrane helix</keyword>
<evidence type="ECO:0000313" key="2">
    <source>
        <dbReference type="EMBL" id="MFC0264383.1"/>
    </source>
</evidence>
<dbReference type="Proteomes" id="UP001589797">
    <property type="component" value="Unassembled WGS sequence"/>
</dbReference>
<keyword evidence="1" id="KW-0812">Transmembrane</keyword>
<feature type="transmembrane region" description="Helical" evidence="1">
    <location>
        <begin position="118"/>
        <end position="137"/>
    </location>
</feature>
<accession>A0ABV6FWY1</accession>
<protein>
    <submittedName>
        <fullName evidence="2">Uncharacterized protein</fullName>
    </submittedName>
</protein>
<feature type="transmembrane region" description="Helical" evidence="1">
    <location>
        <begin position="70"/>
        <end position="91"/>
    </location>
</feature>
<keyword evidence="3" id="KW-1185">Reference proteome</keyword>
<comment type="caution">
    <text evidence="2">The sequence shown here is derived from an EMBL/GenBank/DDBJ whole genome shotgun (WGS) entry which is preliminary data.</text>
</comment>
<dbReference type="RefSeq" id="WP_382388924.1">
    <property type="nucleotide sequence ID" value="NZ_JBHLWI010000050.1"/>
</dbReference>
<organism evidence="2 3">
    <name type="scientific">Fontibacter flavus</name>
    <dbReference type="NCBI Taxonomy" id="654838"/>
    <lineage>
        <taxon>Bacteria</taxon>
        <taxon>Pseudomonadati</taxon>
        <taxon>Bacteroidota</taxon>
        <taxon>Cytophagia</taxon>
        <taxon>Cytophagales</taxon>
        <taxon>Cyclobacteriaceae</taxon>
        <taxon>Fontibacter</taxon>
    </lineage>
</organism>
<gene>
    <name evidence="2" type="ORF">ACFFIP_16980</name>
</gene>
<name>A0ABV6FWY1_9BACT</name>
<evidence type="ECO:0000256" key="1">
    <source>
        <dbReference type="SAM" id="Phobius"/>
    </source>
</evidence>
<evidence type="ECO:0000313" key="3">
    <source>
        <dbReference type="Proteomes" id="UP001589797"/>
    </source>
</evidence>
<reference evidence="2 3" key="1">
    <citation type="submission" date="2024-09" db="EMBL/GenBank/DDBJ databases">
        <authorList>
            <person name="Sun Q."/>
            <person name="Mori K."/>
        </authorList>
    </citation>
    <scope>NUCLEOTIDE SEQUENCE [LARGE SCALE GENOMIC DNA]</scope>
    <source>
        <strain evidence="2 3">CCM 7650</strain>
    </source>
</reference>
<proteinExistence type="predicted"/>
<keyword evidence="1" id="KW-0472">Membrane</keyword>
<feature type="transmembrane region" description="Helical" evidence="1">
    <location>
        <begin position="45"/>
        <end position="64"/>
    </location>
</feature>
<sequence length="187" mass="21872">MDFDQLENIWKKADNLATRDSEAALHQKLMAVTGTQRKITKYFRFEMIVMVSSLIFFGAVAVLNGGLEPYFYKLLVLVLIGSIPINVRLFLSMERISRIDYSYDLQKNLIKARNHLKITIRVYYTLVVFSALSLAIMSWLDSYFLDLPFAWQIGVMVYLFIYLITSLYLVNKLYGRRLKELEKLVED</sequence>
<dbReference type="EMBL" id="JBHLWI010000050">
    <property type="protein sequence ID" value="MFC0264383.1"/>
    <property type="molecule type" value="Genomic_DNA"/>
</dbReference>